<protein>
    <recommendedName>
        <fullName evidence="3">HEAT repeat domain-containing protein</fullName>
    </recommendedName>
</protein>
<keyword evidence="2" id="KW-1185">Reference proteome</keyword>
<organism evidence="1 2">
    <name type="scientific">Leptospira ognonensis</name>
    <dbReference type="NCBI Taxonomy" id="2484945"/>
    <lineage>
        <taxon>Bacteria</taxon>
        <taxon>Pseudomonadati</taxon>
        <taxon>Spirochaetota</taxon>
        <taxon>Spirochaetia</taxon>
        <taxon>Leptospirales</taxon>
        <taxon>Leptospiraceae</taxon>
        <taxon>Leptospira</taxon>
    </lineage>
</organism>
<gene>
    <name evidence="1" type="ORF">EHQ58_08605</name>
</gene>
<sequence length="379" mass="43948">MRILILLFSTFIISFLPIPATDLQKVKKSKLIYESILKNGWLEEKRELGYKLGKMGEEAEPFILKLYDAESYWDRYAAITASSIYKSDKINERLVDSYLRDHMVEVESEQLLLSQTDSYTATLLEKWDTELREEPKKKILRLLAISKDPRAKEFIKAEIEDQKSKYRSSAFQWFCSKNDIKDNDYIRSKLADKVLRSFVLKYILETGDKKDKKLMLDVLSEESIGNTDFTYALGGVKKWGNFQEQEAEYTKTLQNTKHEESLKLYAILLFGEFRSEAIRDSLCGLAKNARDQSLRLTASEVLIPFQDVKNIECLKRISTEEYQTASKSFGFVDAVAMFATLGISNIMKGIQENRSRSSFLGRQTEIKKHLQFLELKIKE</sequence>
<comment type="caution">
    <text evidence="1">The sequence shown here is derived from an EMBL/GenBank/DDBJ whole genome shotgun (WGS) entry which is preliminary data.</text>
</comment>
<evidence type="ECO:0008006" key="3">
    <source>
        <dbReference type="Google" id="ProtNLM"/>
    </source>
</evidence>
<dbReference type="RefSeq" id="WP_135623488.1">
    <property type="nucleotide sequence ID" value="NZ_RQGD01000024.1"/>
</dbReference>
<dbReference type="EMBL" id="RQGD01000024">
    <property type="protein sequence ID" value="TGL59298.1"/>
    <property type="molecule type" value="Genomic_DNA"/>
</dbReference>
<reference evidence="1" key="1">
    <citation type="journal article" date="2019" name="PLoS Negl. Trop. Dis.">
        <title>Revisiting the worldwide diversity of Leptospira species in the environment.</title>
        <authorList>
            <person name="Vincent A.T."/>
            <person name="Schiettekatte O."/>
            <person name="Bourhy P."/>
            <person name="Veyrier F.J."/>
            <person name="Picardeau M."/>
        </authorList>
    </citation>
    <scope>NUCLEOTIDE SEQUENCE [LARGE SCALE GENOMIC DNA]</scope>
    <source>
        <strain evidence="1">201702476</strain>
    </source>
</reference>
<dbReference type="OrthoDB" id="9825759at2"/>
<evidence type="ECO:0000313" key="1">
    <source>
        <dbReference type="EMBL" id="TGL59298.1"/>
    </source>
</evidence>
<proteinExistence type="predicted"/>
<dbReference type="AlphaFoldDB" id="A0A4R9K4Q2"/>
<dbReference type="Proteomes" id="UP000297693">
    <property type="component" value="Unassembled WGS sequence"/>
</dbReference>
<evidence type="ECO:0000313" key="2">
    <source>
        <dbReference type="Proteomes" id="UP000297693"/>
    </source>
</evidence>
<accession>A0A4R9K4Q2</accession>
<name>A0A4R9K4Q2_9LEPT</name>